<evidence type="ECO:0000256" key="3">
    <source>
        <dbReference type="ARBA" id="ARBA00022705"/>
    </source>
</evidence>
<evidence type="ECO:0000259" key="7">
    <source>
        <dbReference type="Pfam" id="PF05840"/>
    </source>
</evidence>
<name>A0ABT8W209_9GAMM</name>
<dbReference type="Pfam" id="PF05840">
    <property type="entry name" value="Phage_GPA"/>
    <property type="match status" value="1"/>
</dbReference>
<sequence>MSASLPLGPFNWLKGEGRPYALGDVRSRKMLRTVEEKHPYLKKRAFNRYLRIADSSTYHQADMWLEDVLNRLNLHDDFGGLKADSPFELFRSFSENVSQRLEREFTGHAVAVDGKEALHLLIRETNKAGMPFPVDQKDLTDKEKVIPGMARVFDPAWWRRKLRNKAYQNSESVYRELGLVSKAKNLYVSEYNFRRYLAAQASNAELLELLTAENQFGYTATLASLKERSVSNPRNRRNETMMRIGGLEDYANENGHVGVFYTLTCPSKYHATHQNGHMNGKFDGASPLDAQKYLNKVWGRVRAAFKRKGIEIYGIRTVEPHHDGTPHWHLLLFLDREFLPEANRIFHAHALEEDGDESGAAENRFVIEEIDPEKGRATGYVAKYVSKCIDGHEVGEDSYGNDAVESAARIRAWASIWGIRQFQFTGDPGVTVYRELRRLKNIEGNREGLLQELEIAADNGDWKRYVELMGGTCTHLKDRPLRALMVPKPTPSKYHETVEKLKGLVGSAGQIITRIYDWTISRTRPTGDDLQCSDSCEVAVRGANAPPWSSVNNCTRRPYGI</sequence>
<reference evidence="8" key="1">
    <citation type="submission" date="2023-07" db="EMBL/GenBank/DDBJ databases">
        <title>Marinobacter sp. chi1 genome sequencing and assembly.</title>
        <authorList>
            <person name="Park S."/>
        </authorList>
    </citation>
    <scope>NUCLEOTIDE SEQUENCE</scope>
    <source>
        <strain evidence="8">Chi1</strain>
    </source>
</reference>
<keyword evidence="6" id="KW-0378">Hydrolase</keyword>
<keyword evidence="9" id="KW-1185">Reference proteome</keyword>
<accession>A0ABT8W209</accession>
<evidence type="ECO:0000313" key="9">
    <source>
        <dbReference type="Proteomes" id="UP001168640"/>
    </source>
</evidence>
<evidence type="ECO:0000256" key="2">
    <source>
        <dbReference type="ARBA" id="ARBA00009260"/>
    </source>
</evidence>
<dbReference type="Proteomes" id="UP001168640">
    <property type="component" value="Unassembled WGS sequence"/>
</dbReference>
<comment type="similarity">
    <text evidence="2">Belongs to the phage GPA family.</text>
</comment>
<keyword evidence="5 8" id="KW-0255">Endonuclease</keyword>
<evidence type="ECO:0000256" key="5">
    <source>
        <dbReference type="ARBA" id="ARBA00022759"/>
    </source>
</evidence>
<protein>
    <submittedName>
        <fullName evidence="8">Replication endonuclease</fullName>
    </submittedName>
</protein>
<comment type="function">
    <text evidence="1">Possible endonuclease which induces a single-strand cut and initiates DNA replication.</text>
</comment>
<evidence type="ECO:0000256" key="4">
    <source>
        <dbReference type="ARBA" id="ARBA00022722"/>
    </source>
</evidence>
<evidence type="ECO:0000256" key="1">
    <source>
        <dbReference type="ARBA" id="ARBA00003293"/>
    </source>
</evidence>
<dbReference type="GO" id="GO:0004519">
    <property type="term" value="F:endonuclease activity"/>
    <property type="evidence" value="ECO:0007669"/>
    <property type="project" value="UniProtKB-KW"/>
</dbReference>
<keyword evidence="3" id="KW-0235">DNA replication</keyword>
<gene>
    <name evidence="8" type="ORF">QVZ43_10950</name>
</gene>
<keyword evidence="4" id="KW-0540">Nuclease</keyword>
<organism evidence="8 9">
    <name type="scientific">Marinobacter suaedae</name>
    <dbReference type="NCBI Taxonomy" id="3057675"/>
    <lineage>
        <taxon>Bacteria</taxon>
        <taxon>Pseudomonadati</taxon>
        <taxon>Pseudomonadota</taxon>
        <taxon>Gammaproteobacteria</taxon>
        <taxon>Pseudomonadales</taxon>
        <taxon>Marinobacteraceae</taxon>
        <taxon>Marinobacter</taxon>
    </lineage>
</organism>
<feature type="domain" description="Replication gene A protein-like" evidence="7">
    <location>
        <begin position="126"/>
        <end position="391"/>
    </location>
</feature>
<comment type="caution">
    <text evidence="8">The sequence shown here is derived from an EMBL/GenBank/DDBJ whole genome shotgun (WGS) entry which is preliminary data.</text>
</comment>
<dbReference type="InterPro" id="IPR008766">
    <property type="entry name" value="Replication_gene_A-like"/>
</dbReference>
<dbReference type="EMBL" id="JAUMIS010000002">
    <property type="protein sequence ID" value="MDO3722241.1"/>
    <property type="molecule type" value="Genomic_DNA"/>
</dbReference>
<dbReference type="RefSeq" id="WP_302909968.1">
    <property type="nucleotide sequence ID" value="NZ_JAUMIS010000002.1"/>
</dbReference>
<proteinExistence type="inferred from homology"/>
<evidence type="ECO:0000256" key="6">
    <source>
        <dbReference type="ARBA" id="ARBA00022801"/>
    </source>
</evidence>
<evidence type="ECO:0000313" key="8">
    <source>
        <dbReference type="EMBL" id="MDO3722241.1"/>
    </source>
</evidence>